<keyword evidence="3" id="KW-0472">Membrane</keyword>
<dbReference type="Pfam" id="PF01531">
    <property type="entry name" value="Glyco_transf_11"/>
    <property type="match status" value="1"/>
</dbReference>
<keyword evidence="3" id="KW-0812">Transmembrane</keyword>
<keyword evidence="6" id="KW-1185">Reference proteome</keyword>
<accession>A0AAN8FZQ2</accession>
<keyword evidence="3" id="KW-1133">Transmembrane helix</keyword>
<dbReference type="CDD" id="cd11301">
    <property type="entry name" value="Fut1_Fut2_like"/>
    <property type="match status" value="1"/>
</dbReference>
<proteinExistence type="inferred from homology"/>
<evidence type="ECO:0000256" key="2">
    <source>
        <dbReference type="ARBA" id="ARBA00022679"/>
    </source>
</evidence>
<dbReference type="GO" id="GO:0032580">
    <property type="term" value="C:Golgi cisterna membrane"/>
    <property type="evidence" value="ECO:0007669"/>
    <property type="project" value="UniProtKB-SubCell"/>
</dbReference>
<organism evidence="5 6">
    <name type="scientific">Patella caerulea</name>
    <name type="common">Rayed Mediterranean limpet</name>
    <dbReference type="NCBI Taxonomy" id="87958"/>
    <lineage>
        <taxon>Eukaryota</taxon>
        <taxon>Metazoa</taxon>
        <taxon>Spiralia</taxon>
        <taxon>Lophotrochozoa</taxon>
        <taxon>Mollusca</taxon>
        <taxon>Gastropoda</taxon>
        <taxon>Patellogastropoda</taxon>
        <taxon>Patelloidea</taxon>
        <taxon>Patellidae</taxon>
        <taxon>Patella</taxon>
    </lineage>
</organism>
<feature type="compositionally biased region" description="Polar residues" evidence="4">
    <location>
        <begin position="66"/>
        <end position="83"/>
    </location>
</feature>
<gene>
    <name evidence="5" type="ORF">SNE40_021478</name>
</gene>
<dbReference type="InterPro" id="IPR002516">
    <property type="entry name" value="Glyco_trans_11"/>
</dbReference>
<evidence type="ECO:0000313" key="5">
    <source>
        <dbReference type="EMBL" id="KAK6167452.1"/>
    </source>
</evidence>
<comment type="pathway">
    <text evidence="3">Protein modification; protein glycosylation.</text>
</comment>
<evidence type="ECO:0000313" key="6">
    <source>
        <dbReference type="Proteomes" id="UP001347796"/>
    </source>
</evidence>
<evidence type="ECO:0000256" key="3">
    <source>
        <dbReference type="RuleBase" id="RU363129"/>
    </source>
</evidence>
<comment type="subcellular location">
    <subcellularLocation>
        <location evidence="3">Golgi apparatus</location>
        <location evidence="3">Golgi stack membrane</location>
        <topology evidence="3">Single-pass type II membrane protein</topology>
    </subcellularLocation>
</comment>
<name>A0AAN8FZQ2_PATCE</name>
<sequence>MTFKNTGSFRKCHLSKYKAFILMVVVVLTGLFVFQSRIDLTQMYQSQFTVIMQQRFNHSIKGDPKLTTSKGNNSFESGKSVKPESTTIATANGGLTKVVIPMSTINKLSSKITMTTATTKVMPSVISDVTSSAKPIVPTTMAKTMTSDVITTSKVTPNLTSTVKPTNGTIVTSTAINLASSVRTSTPANVKKKTYVCKQIGARLGNQIYMFATSYGTARRKNMTLVMKNDATLKATFNIEGAYDTNWNLCKDAKTISEPSCCRAWPNIYNVSNEKTVILNGYLQSYKYFDDHRDEVRKYLTFRSNVLNEANNKLNNLFKKQYPGQNKENRTLIGVHIRRGDYLSSSSIKFGYVTASKEYIYRAQKYMESKYSNITYFVCSNDLAWTNDVLKGQTDAIMVPMGPAHVDLALLSLMDHMIMTVGTYGFWASWFVNGTTIYYKDFTKPGSPFGNQFDKDHFDTIPPSWIGL</sequence>
<dbReference type="EMBL" id="JAZGQO010000018">
    <property type="protein sequence ID" value="KAK6167452.1"/>
    <property type="molecule type" value="Genomic_DNA"/>
</dbReference>
<feature type="region of interest" description="Disordered" evidence="4">
    <location>
        <begin position="62"/>
        <end position="83"/>
    </location>
</feature>
<keyword evidence="1 3" id="KW-0328">Glycosyltransferase</keyword>
<evidence type="ECO:0000256" key="1">
    <source>
        <dbReference type="ARBA" id="ARBA00022676"/>
    </source>
</evidence>
<keyword evidence="2 3" id="KW-0808">Transferase</keyword>
<keyword evidence="3" id="KW-0333">Golgi apparatus</keyword>
<dbReference type="PANTHER" id="PTHR11927:SF9">
    <property type="entry name" value="L-FUCOSYLTRANSFERASE"/>
    <property type="match status" value="1"/>
</dbReference>
<dbReference type="AlphaFoldDB" id="A0AAN8FZQ2"/>
<evidence type="ECO:0000256" key="4">
    <source>
        <dbReference type="SAM" id="MobiDB-lite"/>
    </source>
</evidence>
<dbReference type="GO" id="GO:0008107">
    <property type="term" value="F:galactoside 2-alpha-L-fucosyltransferase activity"/>
    <property type="evidence" value="ECO:0007669"/>
    <property type="project" value="InterPro"/>
</dbReference>
<reference evidence="5 6" key="1">
    <citation type="submission" date="2024-01" db="EMBL/GenBank/DDBJ databases">
        <title>The genome of the rayed Mediterranean limpet Patella caerulea (Linnaeus, 1758).</title>
        <authorList>
            <person name="Anh-Thu Weber A."/>
            <person name="Halstead-Nussloch G."/>
        </authorList>
    </citation>
    <scope>NUCLEOTIDE SEQUENCE [LARGE SCALE GENOMIC DNA]</scope>
    <source>
        <strain evidence="5">AATW-2023a</strain>
        <tissue evidence="5">Whole specimen</tissue>
    </source>
</reference>
<dbReference type="Proteomes" id="UP001347796">
    <property type="component" value="Unassembled WGS sequence"/>
</dbReference>
<protein>
    <recommendedName>
        <fullName evidence="3">L-Fucosyltransferase</fullName>
        <ecNumber evidence="3">2.4.1.-</ecNumber>
    </recommendedName>
</protein>
<feature type="transmembrane region" description="Helical" evidence="3">
    <location>
        <begin position="20"/>
        <end position="38"/>
    </location>
</feature>
<comment type="caution">
    <text evidence="5">The sequence shown here is derived from an EMBL/GenBank/DDBJ whole genome shotgun (WGS) entry which is preliminary data.</text>
</comment>
<dbReference type="EC" id="2.4.1.-" evidence="3"/>
<keyword evidence="3" id="KW-0735">Signal-anchor</keyword>
<dbReference type="PANTHER" id="PTHR11927">
    <property type="entry name" value="GALACTOSIDE 2-L-FUCOSYLTRANSFERASE"/>
    <property type="match status" value="1"/>
</dbReference>
<dbReference type="GO" id="GO:0005975">
    <property type="term" value="P:carbohydrate metabolic process"/>
    <property type="evidence" value="ECO:0007669"/>
    <property type="project" value="InterPro"/>
</dbReference>
<keyword evidence="3" id="KW-0325">Glycoprotein</keyword>
<comment type="similarity">
    <text evidence="3">Belongs to the glycosyltransferase 11 family.</text>
</comment>